<gene>
    <name evidence="2" type="ORF">ACFQDP_18855</name>
</gene>
<comment type="caution">
    <text evidence="2">The sequence shown here is derived from an EMBL/GenBank/DDBJ whole genome shotgun (WGS) entry which is preliminary data.</text>
</comment>
<protein>
    <submittedName>
        <fullName evidence="2">Uncharacterized protein</fullName>
    </submittedName>
</protein>
<evidence type="ECO:0000256" key="1">
    <source>
        <dbReference type="SAM" id="MobiDB-lite"/>
    </source>
</evidence>
<evidence type="ECO:0000313" key="3">
    <source>
        <dbReference type="Proteomes" id="UP001596237"/>
    </source>
</evidence>
<sequence>MNAQQPSYQQGMHRSLPDDIDGTDLSPLMLIGPRHSHLPDTGATADFANECPS</sequence>
<dbReference type="EMBL" id="JBHSTT010000072">
    <property type="protein sequence ID" value="MFC6391373.1"/>
    <property type="molecule type" value="Genomic_DNA"/>
</dbReference>
<feature type="compositionally biased region" description="Polar residues" evidence="1">
    <location>
        <begin position="1"/>
        <end position="12"/>
    </location>
</feature>
<accession>A0ABW1WSB1</accession>
<proteinExistence type="predicted"/>
<keyword evidence="3" id="KW-1185">Reference proteome</keyword>
<feature type="region of interest" description="Disordered" evidence="1">
    <location>
        <begin position="1"/>
        <end position="53"/>
    </location>
</feature>
<organism evidence="2 3">
    <name type="scientific">Methylorubrum zatmanii</name>
    <dbReference type="NCBI Taxonomy" id="29429"/>
    <lineage>
        <taxon>Bacteria</taxon>
        <taxon>Pseudomonadati</taxon>
        <taxon>Pseudomonadota</taxon>
        <taxon>Alphaproteobacteria</taxon>
        <taxon>Hyphomicrobiales</taxon>
        <taxon>Methylobacteriaceae</taxon>
        <taxon>Methylorubrum</taxon>
    </lineage>
</organism>
<dbReference type="RefSeq" id="WP_192285127.1">
    <property type="nucleotide sequence ID" value="NZ_JBHSTT010000072.1"/>
</dbReference>
<dbReference type="Proteomes" id="UP001596237">
    <property type="component" value="Unassembled WGS sequence"/>
</dbReference>
<evidence type="ECO:0000313" key="2">
    <source>
        <dbReference type="EMBL" id="MFC6391373.1"/>
    </source>
</evidence>
<reference evidence="3" key="1">
    <citation type="journal article" date="2019" name="Int. J. Syst. Evol. Microbiol.">
        <title>The Global Catalogue of Microorganisms (GCM) 10K type strain sequencing project: providing services to taxonomists for standard genome sequencing and annotation.</title>
        <authorList>
            <consortium name="The Broad Institute Genomics Platform"/>
            <consortium name="The Broad Institute Genome Sequencing Center for Infectious Disease"/>
            <person name="Wu L."/>
            <person name="Ma J."/>
        </authorList>
    </citation>
    <scope>NUCLEOTIDE SEQUENCE [LARGE SCALE GENOMIC DNA]</scope>
    <source>
        <strain evidence="3">CCUG 36916</strain>
    </source>
</reference>
<name>A0ABW1WSB1_9HYPH</name>